<evidence type="ECO:0000256" key="2">
    <source>
        <dbReference type="ARBA" id="ARBA00011245"/>
    </source>
</evidence>
<organism evidence="10 11">
    <name type="scientific">Kriegella aquimaris</name>
    <dbReference type="NCBI Taxonomy" id="192904"/>
    <lineage>
        <taxon>Bacteria</taxon>
        <taxon>Pseudomonadati</taxon>
        <taxon>Bacteroidota</taxon>
        <taxon>Flavobacteriia</taxon>
        <taxon>Flavobacteriales</taxon>
        <taxon>Flavobacteriaceae</taxon>
        <taxon>Kriegella</taxon>
    </lineage>
</organism>
<feature type="domain" description="Glycosyl-hydrolase 97 N-terminal" evidence="8">
    <location>
        <begin position="49"/>
        <end position="291"/>
    </location>
</feature>
<proteinExistence type="predicted"/>
<evidence type="ECO:0000259" key="7">
    <source>
        <dbReference type="Pfam" id="PF10566"/>
    </source>
</evidence>
<dbReference type="Gene3D" id="2.60.40.1180">
    <property type="entry name" value="Golgi alpha-mannosidase II"/>
    <property type="match status" value="1"/>
</dbReference>
<evidence type="ECO:0000256" key="6">
    <source>
        <dbReference type="SAM" id="Phobius"/>
    </source>
</evidence>
<dbReference type="InterPro" id="IPR019563">
    <property type="entry name" value="GH97_catalytic"/>
</dbReference>
<dbReference type="InterPro" id="IPR029483">
    <property type="entry name" value="GH97_C"/>
</dbReference>
<dbReference type="InterPro" id="IPR013785">
    <property type="entry name" value="Aldolase_TIM"/>
</dbReference>
<dbReference type="InterPro" id="IPR014718">
    <property type="entry name" value="GH-type_carb-bd"/>
</dbReference>
<evidence type="ECO:0000256" key="1">
    <source>
        <dbReference type="ARBA" id="ARBA00001913"/>
    </source>
</evidence>
<dbReference type="Pfam" id="PF14508">
    <property type="entry name" value="GH97_N"/>
    <property type="match status" value="1"/>
</dbReference>
<dbReference type="GO" id="GO:0030246">
    <property type="term" value="F:carbohydrate binding"/>
    <property type="evidence" value="ECO:0007669"/>
    <property type="project" value="InterPro"/>
</dbReference>
<dbReference type="Gene3D" id="3.20.20.70">
    <property type="entry name" value="Aldolase class I"/>
    <property type="match status" value="1"/>
</dbReference>
<name>A0A1G9UL18_9FLAO</name>
<dbReference type="SUPFAM" id="SSF51445">
    <property type="entry name" value="(Trans)glycosidases"/>
    <property type="match status" value="1"/>
</dbReference>
<keyword evidence="3" id="KW-0378">Hydrolase</keyword>
<evidence type="ECO:0000256" key="3">
    <source>
        <dbReference type="ARBA" id="ARBA00022801"/>
    </source>
</evidence>
<evidence type="ECO:0000259" key="8">
    <source>
        <dbReference type="Pfam" id="PF14508"/>
    </source>
</evidence>
<dbReference type="EMBL" id="FNGV01000011">
    <property type="protein sequence ID" value="SDM60576.1"/>
    <property type="molecule type" value="Genomic_DNA"/>
</dbReference>
<evidence type="ECO:0000256" key="5">
    <source>
        <dbReference type="ARBA" id="ARBA00023295"/>
    </source>
</evidence>
<evidence type="ECO:0000256" key="4">
    <source>
        <dbReference type="ARBA" id="ARBA00022837"/>
    </source>
</evidence>
<comment type="subunit">
    <text evidence="2">Monomer.</text>
</comment>
<keyword evidence="11" id="KW-1185">Reference proteome</keyword>
<dbReference type="STRING" id="192904.SAMN04488514_11173"/>
<dbReference type="PANTHER" id="PTHR35803:SF2">
    <property type="entry name" value="RETAINING ALPHA-GALACTOSIDASE"/>
    <property type="match status" value="1"/>
</dbReference>
<keyword evidence="6" id="KW-0812">Transmembrane</keyword>
<evidence type="ECO:0000259" key="9">
    <source>
        <dbReference type="Pfam" id="PF14509"/>
    </source>
</evidence>
<dbReference type="Proteomes" id="UP000199440">
    <property type="component" value="Unassembled WGS sequence"/>
</dbReference>
<sequence length="662" mass="73722">MVTRSNPKEQGKMKKTIYGSTVILGILIMTWACNTVGEEKNKSQALSHGNIELSLFASTNGQLAFQIRKANKIVLDTSHLGILVGDKQLGKNAEVALLEQKEIKIKYPLNGTKSEASYSGNLYTYNVSETDGTQWNLEFQLSDEGVAYRYVVPGQGTQNVKGEESTFKLPSQTKVWYFERDSDWKLKSHAGEWLSADISEMPTISKMGPIQGLTLTCELPQGGYALVAEAALYNYSGMRLEAVGNNTFKANFEEGEGGFAVDGNVMTPWRCILLADNLNDLVNNTMVASLNPAPDPKLFPDTSWIKPGKSVWHWWSGKYVDFKEEHDMVDDAVALDFEYNMVDDGWEAWENKWEKVTKLCSYAKEKGVGIFVWKHSKEINFPENDYAVMGHFLDSVKQAGAVGVKVDFMNGQSKSLIAFDEMLLKKAAERQLMVNFHGCQQSSGEYRTYPNEVTREGIRGLEVNHMKEGPLPASHNAALPFTRYVTGHGDYTPLGFTEPGETSWAHQLGTLVAFYSPFNCLAENTQFLLNDKNVRPALDFIKAVPSVWDETVVLPESKIGELAGISRRKGNDWYIGVLSSGVEKELTIDCSFLKDGEYTAEIFSDDIKAKPINLDGLNKEANLRQWATAIPFKRETKTISSDSKITIDLAANGGAAIQFIKR</sequence>
<keyword evidence="6" id="KW-0472">Membrane</keyword>
<dbReference type="PANTHER" id="PTHR35803">
    <property type="entry name" value="GLUCAN 1,4-ALPHA-GLUCOSIDASE SUSB-RELATED"/>
    <property type="match status" value="1"/>
</dbReference>
<evidence type="ECO:0000313" key="10">
    <source>
        <dbReference type="EMBL" id="SDM60576.1"/>
    </source>
</evidence>
<gene>
    <name evidence="10" type="ORF">SAMN04488514_11173</name>
</gene>
<keyword evidence="5" id="KW-0326">Glycosidase</keyword>
<feature type="transmembrane region" description="Helical" evidence="6">
    <location>
        <begin position="16"/>
        <end position="32"/>
    </location>
</feature>
<evidence type="ECO:0000313" key="11">
    <source>
        <dbReference type="Proteomes" id="UP000199440"/>
    </source>
</evidence>
<comment type="cofactor">
    <cofactor evidence="1">
        <name>Ca(2+)</name>
        <dbReference type="ChEBI" id="CHEBI:29108"/>
    </cofactor>
</comment>
<dbReference type="OrthoDB" id="57532at2"/>
<dbReference type="GO" id="GO:0016798">
    <property type="term" value="F:hydrolase activity, acting on glycosyl bonds"/>
    <property type="evidence" value="ECO:0007669"/>
    <property type="project" value="UniProtKB-KW"/>
</dbReference>
<reference evidence="10 11" key="1">
    <citation type="submission" date="2016-10" db="EMBL/GenBank/DDBJ databases">
        <authorList>
            <person name="de Groot N.N."/>
        </authorList>
    </citation>
    <scope>NUCLEOTIDE SEQUENCE [LARGE SCALE GENOMIC DNA]</scope>
    <source>
        <strain evidence="10 11">DSM 19886</strain>
    </source>
</reference>
<accession>A0A1G9UL18</accession>
<dbReference type="InterPro" id="IPR017853">
    <property type="entry name" value="GH"/>
</dbReference>
<protein>
    <submittedName>
        <fullName evidence="10">Alpha-glucosidase</fullName>
    </submittedName>
</protein>
<feature type="domain" description="Glycosyl-hydrolase 97 C-terminal oligomerisation" evidence="9">
    <location>
        <begin position="547"/>
        <end position="659"/>
    </location>
</feature>
<keyword evidence="4" id="KW-0106">Calcium</keyword>
<keyword evidence="6" id="KW-1133">Transmembrane helix</keyword>
<dbReference type="InterPro" id="IPR013780">
    <property type="entry name" value="Glyco_hydro_b"/>
</dbReference>
<dbReference type="InterPro" id="IPR052720">
    <property type="entry name" value="Glycosyl_hydrolase_97"/>
</dbReference>
<feature type="domain" description="Glycosyl-hydrolase 97 catalytic" evidence="7">
    <location>
        <begin position="323"/>
        <end position="458"/>
    </location>
</feature>
<dbReference type="Pfam" id="PF14509">
    <property type="entry name" value="GH97_C"/>
    <property type="match status" value="1"/>
</dbReference>
<dbReference type="Pfam" id="PF10566">
    <property type="entry name" value="Glyco_hydro_97"/>
    <property type="match status" value="1"/>
</dbReference>
<dbReference type="AlphaFoldDB" id="A0A1G9UL18"/>
<dbReference type="InterPro" id="IPR029486">
    <property type="entry name" value="GH97_N"/>
</dbReference>
<dbReference type="Gene3D" id="2.70.98.10">
    <property type="match status" value="1"/>
</dbReference>